<organism evidence="3 4">
    <name type="scientific">Diacronema lutheri</name>
    <name type="common">Unicellular marine alga</name>
    <name type="synonym">Monochrysis lutheri</name>
    <dbReference type="NCBI Taxonomy" id="2081491"/>
    <lineage>
        <taxon>Eukaryota</taxon>
        <taxon>Haptista</taxon>
        <taxon>Haptophyta</taxon>
        <taxon>Pavlovophyceae</taxon>
        <taxon>Pavlovales</taxon>
        <taxon>Pavlovaceae</taxon>
        <taxon>Diacronema</taxon>
    </lineage>
</organism>
<evidence type="ECO:0000313" key="3">
    <source>
        <dbReference type="EMBL" id="KAG8465711.1"/>
    </source>
</evidence>
<feature type="region of interest" description="Disordered" evidence="2">
    <location>
        <begin position="650"/>
        <end position="689"/>
    </location>
</feature>
<evidence type="ECO:0000256" key="1">
    <source>
        <dbReference type="SAM" id="Coils"/>
    </source>
</evidence>
<protein>
    <submittedName>
        <fullName evidence="3">Uncharacterized protein</fullName>
    </submittedName>
</protein>
<feature type="compositionally biased region" description="Low complexity" evidence="2">
    <location>
        <begin position="664"/>
        <end position="678"/>
    </location>
</feature>
<reference evidence="3" key="1">
    <citation type="submission" date="2021-05" db="EMBL/GenBank/DDBJ databases">
        <title>The genome of the haptophyte Pavlova lutheri (Diacronema luteri, Pavlovales) - a model for lipid biosynthesis in eukaryotic algae.</title>
        <authorList>
            <person name="Hulatt C.J."/>
            <person name="Posewitz M.C."/>
        </authorList>
    </citation>
    <scope>NUCLEOTIDE SEQUENCE</scope>
    <source>
        <strain evidence="3">NIVA-4/92</strain>
    </source>
</reference>
<feature type="coiled-coil region" evidence="1">
    <location>
        <begin position="168"/>
        <end position="200"/>
    </location>
</feature>
<gene>
    <name evidence="3" type="ORF">KFE25_003018</name>
</gene>
<feature type="compositionally biased region" description="Low complexity" evidence="2">
    <location>
        <begin position="827"/>
        <end position="848"/>
    </location>
</feature>
<feature type="coiled-coil region" evidence="1">
    <location>
        <begin position="269"/>
        <end position="317"/>
    </location>
</feature>
<keyword evidence="1" id="KW-0175">Coiled coil</keyword>
<evidence type="ECO:0000256" key="2">
    <source>
        <dbReference type="SAM" id="MobiDB-lite"/>
    </source>
</evidence>
<feature type="region of interest" description="Disordered" evidence="2">
    <location>
        <begin position="788"/>
        <end position="848"/>
    </location>
</feature>
<comment type="caution">
    <text evidence="3">The sequence shown here is derived from an EMBL/GenBank/DDBJ whole genome shotgun (WGS) entry which is preliminary data.</text>
</comment>
<name>A0A8J6CC44_DIALT</name>
<keyword evidence="4" id="KW-1185">Reference proteome</keyword>
<dbReference type="EMBL" id="JAGTXO010000010">
    <property type="protein sequence ID" value="KAG8465711.1"/>
    <property type="molecule type" value="Genomic_DNA"/>
</dbReference>
<evidence type="ECO:0000313" key="4">
    <source>
        <dbReference type="Proteomes" id="UP000751190"/>
    </source>
</evidence>
<feature type="region of interest" description="Disordered" evidence="2">
    <location>
        <begin position="1"/>
        <end position="24"/>
    </location>
</feature>
<dbReference type="Proteomes" id="UP000751190">
    <property type="component" value="Unassembled WGS sequence"/>
</dbReference>
<sequence>MLRAMSQGGASFRGELGEATPEERSPLNTEWVLISTHEAASAVTALFGRLEKELMIATAEKEAAFSVRLGAVARADGLLVVPAADLDAHLRQVSHAVWECAHRMTSQAEAELRALADVLQAQFKAKLEEVDAAMVERARWLTEKNEQRIQNARRSALVETQSAAVRARAECRAELDGLRAELHQLRADAAERKAKEEEAAAAAGAPNSAGFLASLVELDVASDGGGAAATRQQLESMRHTLADERRLQVSLHEKVGQLSAALTARDAAHRAAKADADAAARDLASLRERHAELEERAARYERTASELRQKSDSLLSDKIELRAKLHAACERAGMLDGAAADLNDMVTQAASRIKANAPAALAPPTGRAASSRAVGTQTVRDARAIAPSARPSTAALPRNLPMGSALAASLGKTAAAEAVAAAAAAAQDDAMPQPKLSATFGGGGGSSDQWVNATRRVVRAAQRASHVRFVDRASSPVRLPAGADADAIADIGAGPLPAGVDVSVQTMANELESLYRAQQLGQAYIAARDATLATGVAKLRPAGSSVSAASAGWDEQRAAELVERAGQAEQRGALGLAGQPMLAEQPATLDGARPATGRTQHGGSLAIGPVAARLHGGARRGSAAALPGLVSGSEGEVRANGEAELALWPARSADSEPTPARPSACADGAADAGAAAGGPDPPGCGTRGHGAAPWLGTMASTASGGGLAALKGFHARSTSAGPVRDAYIRAALPTPSGLADRAWRVGLGEVARNALSSGEEASAAAAAGGGDLALAASRRSSEAALLLRPATASQSTATRGHALGRTMSTPLALAPSVGRLPGGRPLSFSRSAHARSGSGSTGSPGFSS</sequence>
<accession>A0A8J6CC44</accession>
<proteinExistence type="predicted"/>
<dbReference type="AlphaFoldDB" id="A0A8J6CC44"/>